<evidence type="ECO:0000313" key="2">
    <source>
        <dbReference type="Proteomes" id="UP000516404"/>
    </source>
</evidence>
<gene>
    <name evidence="1" type="ORF">IDM49_06465</name>
</gene>
<organism evidence="1 2">
    <name type="scientific">Rothia terrae</name>
    <dbReference type="NCBI Taxonomy" id="396015"/>
    <lineage>
        <taxon>Bacteria</taxon>
        <taxon>Bacillati</taxon>
        <taxon>Actinomycetota</taxon>
        <taxon>Actinomycetes</taxon>
        <taxon>Micrococcales</taxon>
        <taxon>Micrococcaceae</taxon>
        <taxon>Rothia</taxon>
    </lineage>
</organism>
<dbReference type="AlphaFoldDB" id="A0A7H2BB70"/>
<name>A0A7H2BB70_9MICC</name>
<dbReference type="GeneID" id="96623875"/>
<accession>A0A7H2BB70</accession>
<evidence type="ECO:0000313" key="1">
    <source>
        <dbReference type="EMBL" id="QNV36916.1"/>
    </source>
</evidence>
<dbReference type="KEGG" id="rter:IDM49_06465"/>
<sequence length="80" mass="9558">MRETQISAPIVHSTFNTDRYEYLIITVEPGDSIKAARQRLGEHAEYGKWELSRTVILYGGRRRYWLRRRIMKVVKTTQFI</sequence>
<proteinExistence type="predicted"/>
<dbReference type="Proteomes" id="UP000516404">
    <property type="component" value="Chromosome"/>
</dbReference>
<keyword evidence="2" id="KW-1185">Reference proteome</keyword>
<dbReference type="Pfam" id="PF18963">
    <property type="entry name" value="DUF5703"/>
    <property type="match status" value="1"/>
</dbReference>
<dbReference type="EMBL" id="CP061539">
    <property type="protein sequence ID" value="QNV36916.1"/>
    <property type="molecule type" value="Genomic_DNA"/>
</dbReference>
<reference evidence="1 2" key="1">
    <citation type="submission" date="2020-09" db="EMBL/GenBank/DDBJ databases">
        <title>Investigation of environmental microbes.</title>
        <authorList>
            <person name="Ou Y."/>
            <person name="Kang Q."/>
        </authorList>
    </citation>
    <scope>NUCLEOTIDE SEQUENCE [LARGE SCALE GENOMIC DNA]</scope>
    <source>
        <strain evidence="1 2">KJZ-14</strain>
    </source>
</reference>
<dbReference type="RefSeq" id="WP_168613953.1">
    <property type="nucleotide sequence ID" value="NZ_BAAAOX010000021.1"/>
</dbReference>
<dbReference type="InterPro" id="IPR043758">
    <property type="entry name" value="DUF5703"/>
</dbReference>
<protein>
    <submittedName>
        <fullName evidence="1">Uncharacterized protein</fullName>
    </submittedName>
</protein>